<comment type="caution">
    <text evidence="1">The sequence shown here is derived from an EMBL/GenBank/DDBJ whole genome shotgun (WGS) entry which is preliminary data.</text>
</comment>
<name>A0ABQ2FQZ1_9DEIO</name>
<proteinExistence type="predicted"/>
<accession>A0ABQ2FQZ1</accession>
<evidence type="ECO:0000313" key="1">
    <source>
        <dbReference type="EMBL" id="GGL18115.1"/>
    </source>
</evidence>
<dbReference type="Proteomes" id="UP000604341">
    <property type="component" value="Unassembled WGS sequence"/>
</dbReference>
<organism evidence="1 2">
    <name type="scientific">Deinococcus radiotolerans</name>
    <dbReference type="NCBI Taxonomy" id="1309407"/>
    <lineage>
        <taxon>Bacteria</taxon>
        <taxon>Thermotogati</taxon>
        <taxon>Deinococcota</taxon>
        <taxon>Deinococci</taxon>
        <taxon>Deinococcales</taxon>
        <taxon>Deinococcaceae</taxon>
        <taxon>Deinococcus</taxon>
    </lineage>
</organism>
<dbReference type="EMBL" id="BMPE01000026">
    <property type="protein sequence ID" value="GGL18115.1"/>
    <property type="molecule type" value="Genomic_DNA"/>
</dbReference>
<sequence>MDLEVQNPVGAQVLAQHANRRRQNVDRVGEWLHCVMKRKQEGALSEEHLETIKVRRTNCGHSLQYWRKSRAGVVST</sequence>
<reference evidence="2" key="1">
    <citation type="journal article" date="2019" name="Int. J. Syst. Evol. Microbiol.">
        <title>The Global Catalogue of Microorganisms (GCM) 10K type strain sequencing project: providing services to taxonomists for standard genome sequencing and annotation.</title>
        <authorList>
            <consortium name="The Broad Institute Genomics Platform"/>
            <consortium name="The Broad Institute Genome Sequencing Center for Infectious Disease"/>
            <person name="Wu L."/>
            <person name="Ma J."/>
        </authorList>
    </citation>
    <scope>NUCLEOTIDE SEQUENCE [LARGE SCALE GENOMIC DNA]</scope>
    <source>
        <strain evidence="2">JCM 19173</strain>
    </source>
</reference>
<gene>
    <name evidence="1" type="ORF">GCM10010844_41200</name>
</gene>
<protein>
    <submittedName>
        <fullName evidence="1">Uncharacterized protein</fullName>
    </submittedName>
</protein>
<keyword evidence="2" id="KW-1185">Reference proteome</keyword>
<evidence type="ECO:0000313" key="2">
    <source>
        <dbReference type="Proteomes" id="UP000604341"/>
    </source>
</evidence>